<feature type="transmembrane region" description="Helical" evidence="2">
    <location>
        <begin position="46"/>
        <end position="65"/>
    </location>
</feature>
<dbReference type="SUPFAM" id="SSF141868">
    <property type="entry name" value="EAL domain-like"/>
    <property type="match status" value="1"/>
</dbReference>
<feature type="transmembrane region" description="Helical" evidence="2">
    <location>
        <begin position="72"/>
        <end position="89"/>
    </location>
</feature>
<evidence type="ECO:0000313" key="8">
    <source>
        <dbReference type="Proteomes" id="UP000237839"/>
    </source>
</evidence>
<dbReference type="GO" id="GO:0071732">
    <property type="term" value="P:cellular response to nitric oxide"/>
    <property type="evidence" value="ECO:0007669"/>
    <property type="project" value="UniProtKB-ARBA"/>
</dbReference>
<dbReference type="InterPro" id="IPR035919">
    <property type="entry name" value="EAL_sf"/>
</dbReference>
<dbReference type="SMART" id="SM00267">
    <property type="entry name" value="GGDEF"/>
    <property type="match status" value="1"/>
</dbReference>
<dbReference type="Pfam" id="PF00563">
    <property type="entry name" value="EAL"/>
    <property type="match status" value="1"/>
</dbReference>
<dbReference type="EMBL" id="PUGF01000025">
    <property type="protein sequence ID" value="PRC91299.1"/>
    <property type="molecule type" value="Genomic_DNA"/>
</dbReference>
<dbReference type="Pfam" id="PF08448">
    <property type="entry name" value="PAS_4"/>
    <property type="match status" value="1"/>
</dbReference>
<dbReference type="InterPro" id="IPR000700">
    <property type="entry name" value="PAS-assoc_C"/>
</dbReference>
<dbReference type="Gene3D" id="3.30.450.20">
    <property type="entry name" value="PAS domain"/>
    <property type="match status" value="4"/>
</dbReference>
<dbReference type="InterPro" id="IPR000160">
    <property type="entry name" value="GGDEF_dom"/>
</dbReference>
<dbReference type="InterPro" id="IPR000014">
    <property type="entry name" value="PAS"/>
</dbReference>
<dbReference type="NCBIfam" id="TIGR00229">
    <property type="entry name" value="sensory_box"/>
    <property type="match status" value="3"/>
</dbReference>
<dbReference type="PROSITE" id="PS50887">
    <property type="entry name" value="GGDEF"/>
    <property type="match status" value="1"/>
</dbReference>
<evidence type="ECO:0000256" key="1">
    <source>
        <dbReference type="ARBA" id="ARBA00051114"/>
    </source>
</evidence>
<dbReference type="InterPro" id="IPR035965">
    <property type="entry name" value="PAS-like_dom_sf"/>
</dbReference>
<dbReference type="SUPFAM" id="SSF55073">
    <property type="entry name" value="Nucleotide cyclase"/>
    <property type="match status" value="1"/>
</dbReference>
<proteinExistence type="predicted"/>
<dbReference type="GO" id="GO:0006355">
    <property type="term" value="P:regulation of DNA-templated transcription"/>
    <property type="evidence" value="ECO:0007669"/>
    <property type="project" value="InterPro"/>
</dbReference>
<dbReference type="Pfam" id="PF00989">
    <property type="entry name" value="PAS"/>
    <property type="match status" value="1"/>
</dbReference>
<feature type="transmembrane region" description="Helical" evidence="2">
    <location>
        <begin position="12"/>
        <end position="34"/>
    </location>
</feature>
<dbReference type="CDD" id="cd01948">
    <property type="entry name" value="EAL"/>
    <property type="match status" value="1"/>
</dbReference>
<dbReference type="PROSITE" id="PS50113">
    <property type="entry name" value="PAC"/>
    <property type="match status" value="2"/>
</dbReference>
<comment type="caution">
    <text evidence="7">The sequence shown here is derived from an EMBL/GenBank/DDBJ whole genome shotgun (WGS) entry which is preliminary data.</text>
</comment>
<dbReference type="InterPro" id="IPR001610">
    <property type="entry name" value="PAC"/>
</dbReference>
<dbReference type="InterPro" id="IPR052155">
    <property type="entry name" value="Biofilm_reg_signaling"/>
</dbReference>
<dbReference type="PANTHER" id="PTHR44757:SF2">
    <property type="entry name" value="BIOFILM ARCHITECTURE MAINTENANCE PROTEIN MBAA"/>
    <property type="match status" value="1"/>
</dbReference>
<dbReference type="PROSITE" id="PS50112">
    <property type="entry name" value="PAS"/>
    <property type="match status" value="2"/>
</dbReference>
<feature type="domain" description="PAC" evidence="4">
    <location>
        <begin position="383"/>
        <end position="435"/>
    </location>
</feature>
<dbReference type="CDD" id="cd00130">
    <property type="entry name" value="PAS"/>
    <property type="match status" value="3"/>
</dbReference>
<dbReference type="AlphaFoldDB" id="A0A2S9GUA9"/>
<dbReference type="SMART" id="SM00052">
    <property type="entry name" value="EAL"/>
    <property type="match status" value="1"/>
</dbReference>
<dbReference type="Pfam" id="PF13426">
    <property type="entry name" value="PAS_9"/>
    <property type="match status" value="1"/>
</dbReference>
<dbReference type="Pfam" id="PF00990">
    <property type="entry name" value="GGDEF"/>
    <property type="match status" value="1"/>
</dbReference>
<feature type="domain" description="EAL" evidence="5">
    <location>
        <begin position="849"/>
        <end position="1103"/>
    </location>
</feature>
<accession>A0A2S9GUA9</accession>
<feature type="domain" description="PAS" evidence="3">
    <location>
        <begin position="545"/>
        <end position="591"/>
    </location>
</feature>
<dbReference type="GO" id="GO:0071111">
    <property type="term" value="F:cyclic-guanylate-specific phosphodiesterase activity"/>
    <property type="evidence" value="ECO:0007669"/>
    <property type="project" value="UniProtKB-EC"/>
</dbReference>
<dbReference type="InterPro" id="IPR013656">
    <property type="entry name" value="PAS_4"/>
</dbReference>
<dbReference type="FunFam" id="3.30.70.270:FF:000001">
    <property type="entry name" value="Diguanylate cyclase domain protein"/>
    <property type="match status" value="1"/>
</dbReference>
<feature type="transmembrane region" description="Helical" evidence="2">
    <location>
        <begin position="144"/>
        <end position="165"/>
    </location>
</feature>
<evidence type="ECO:0000259" key="3">
    <source>
        <dbReference type="PROSITE" id="PS50112"/>
    </source>
</evidence>
<organism evidence="7 8">
    <name type="scientific">Solimicrobium silvestre</name>
    <dbReference type="NCBI Taxonomy" id="2099400"/>
    <lineage>
        <taxon>Bacteria</taxon>
        <taxon>Pseudomonadati</taxon>
        <taxon>Pseudomonadota</taxon>
        <taxon>Betaproteobacteria</taxon>
        <taxon>Burkholderiales</taxon>
        <taxon>Oxalobacteraceae</taxon>
        <taxon>Solimicrobium</taxon>
    </lineage>
</organism>
<dbReference type="SMART" id="SM00086">
    <property type="entry name" value="PAC"/>
    <property type="match status" value="2"/>
</dbReference>
<feature type="domain" description="PAC" evidence="4">
    <location>
        <begin position="618"/>
        <end position="670"/>
    </location>
</feature>
<gene>
    <name evidence="7" type="ORF">S2091_3970</name>
</gene>
<keyword evidence="2" id="KW-1133">Transmembrane helix</keyword>
<dbReference type="CDD" id="cd01949">
    <property type="entry name" value="GGDEF"/>
    <property type="match status" value="1"/>
</dbReference>
<comment type="catalytic activity">
    <reaction evidence="1">
        <text>3',3'-c-di-GMP + H2O = 5'-phosphoguanylyl(3'-&gt;5')guanosine + H(+)</text>
        <dbReference type="Rhea" id="RHEA:24902"/>
        <dbReference type="ChEBI" id="CHEBI:15377"/>
        <dbReference type="ChEBI" id="CHEBI:15378"/>
        <dbReference type="ChEBI" id="CHEBI:58754"/>
        <dbReference type="ChEBI" id="CHEBI:58805"/>
        <dbReference type="EC" id="3.1.4.52"/>
    </reaction>
    <physiologicalReaction direction="left-to-right" evidence="1">
        <dbReference type="Rhea" id="RHEA:24903"/>
    </physiologicalReaction>
</comment>
<dbReference type="Gene3D" id="3.30.70.270">
    <property type="match status" value="1"/>
</dbReference>
<dbReference type="PROSITE" id="PS50883">
    <property type="entry name" value="EAL"/>
    <property type="match status" value="1"/>
</dbReference>
<evidence type="ECO:0000259" key="5">
    <source>
        <dbReference type="PROSITE" id="PS50883"/>
    </source>
</evidence>
<reference evidence="7 8" key="1">
    <citation type="submission" date="2018-02" db="EMBL/GenBank/DDBJ databases">
        <title>Solimicrobium silvestre gen. nov., sp. nov., isolated from alpine forest soil.</title>
        <authorList>
            <person name="Margesin R."/>
            <person name="Albuquerque L."/>
            <person name="Zhang D.-C."/>
            <person name="Froufe H.J.C."/>
            <person name="Severino R."/>
            <person name="Roxo I."/>
            <person name="Egas C."/>
            <person name="Da Costa M.S."/>
        </authorList>
    </citation>
    <scope>NUCLEOTIDE SEQUENCE [LARGE SCALE GENOMIC DNA]</scope>
    <source>
        <strain evidence="7 8">S20-91</strain>
    </source>
</reference>
<sequence>MQLPDHRFSTHRLTLFALYAGALLSFAALLPELISYATNTTPQDSNYTTFALGSITLLLFAMAYLYRSGHNFAINIAIIAMALSIPFVFDPHAFLYSSVPQGIWLPFIFALAVSQFRVALITLAISFTCAFVSYPSAFRSPRAIVESVIIFLLLMIGKLVVHRLMKAAIDAQNQINASKIEVNDNENTANFILDCILNGFEYGQLVYENGEPVDFIYIKVNETFETLTGLKNVIGKKLSEVMPGNTKNNDERLAVYGRVAATGMPVRVETYFPQLEKWMQLSVSSPKAEHFVAIYDVIAEPSMMGKKVTISTEQQQAFIQDAPVSIAMVDLDMNYIAYSQKWLKENGRGYKDLTGRNHYEINPDMPPEWKKLHQQAFAGVAINNVEFMWQQNDGTQRWLYCSAQPWKYESGEIGGLIIFREDITGRKIAESDLRSVLEESGDAIWISNSKGNFIYANPTAARLTGHSEIELSQLRLTDMIHEEREDELLEYLALTQNAKFTRREWLINHKNGSTVSVELTTGHLPGGRMIAFGRDLTEKMKTETERFKLFQAVEQSPGCIMITNLNADIEYVNAAFLKRTGYSRKEIIGKNPRLIKSGKTPPQTFVELWKTIKQGETWQGEIANVSKNGQEFIQFTTISPIRQSNGSICNYIAISEDITGRKKGEERIFELAYFDQLTGLPNRTLLLDRLNQVIAISYRSGVYGALLFIDLDHFKNINDTLGHQKGDLVLKQVAECLMQRIREGDTVARFGGDEFVVLLAGLGTDDDIAANKAKTAALKLLDALNQTYQLGDVVHHSTASIGVAMFNGQLSTTDELLKQADLAMYKSKKAGRNTIRFFDPSLESAMKQQATLEEDLRIALQDKQFILHYQGQFTSESKLTGAEVLVRWKHPEQGMMSPALFIPFAEESGLILPIGNWVLETACNQLAAWGKLPNMRKLVLAVNVSALQFRQPDFIETVLAIIERSGANPHRLKLELTESMLVENVDDIIQKMLTLKAHGLGFSLDDFGTGYSSLSFLKRLPLDQLKIDQSFIRDVHSDPNGAAIAKTIVSLGKSLGLNVIAEGVETSEQREFLANAGCFAYQGYLFSRPLAIQDFEELAMGALIEG</sequence>
<evidence type="ECO:0000256" key="2">
    <source>
        <dbReference type="SAM" id="Phobius"/>
    </source>
</evidence>
<dbReference type="InterPro" id="IPR029787">
    <property type="entry name" value="Nucleotide_cyclase"/>
</dbReference>
<dbReference type="PANTHER" id="PTHR44757">
    <property type="entry name" value="DIGUANYLATE CYCLASE DGCP"/>
    <property type="match status" value="1"/>
</dbReference>
<feature type="domain" description="PAS" evidence="3">
    <location>
        <begin position="429"/>
        <end position="499"/>
    </location>
</feature>
<name>A0A2S9GUA9_9BURK</name>
<evidence type="ECO:0000259" key="6">
    <source>
        <dbReference type="PROSITE" id="PS50887"/>
    </source>
</evidence>
<dbReference type="SMART" id="SM00091">
    <property type="entry name" value="PAS"/>
    <property type="match status" value="3"/>
</dbReference>
<dbReference type="Proteomes" id="UP000237839">
    <property type="component" value="Unassembled WGS sequence"/>
</dbReference>
<dbReference type="RefSeq" id="WP_165795050.1">
    <property type="nucleotide sequence ID" value="NZ_PUGF01000025.1"/>
</dbReference>
<evidence type="ECO:0000259" key="4">
    <source>
        <dbReference type="PROSITE" id="PS50113"/>
    </source>
</evidence>
<keyword evidence="8" id="KW-1185">Reference proteome</keyword>
<feature type="transmembrane region" description="Helical" evidence="2">
    <location>
        <begin position="104"/>
        <end position="132"/>
    </location>
</feature>
<protein>
    <submittedName>
        <fullName evidence="7">GGDEF: diguanylate cyclase (GGDEF) domain</fullName>
    </submittedName>
</protein>
<keyword evidence="2" id="KW-0812">Transmembrane</keyword>
<keyword evidence="2" id="KW-0472">Membrane</keyword>
<dbReference type="InterPro" id="IPR013767">
    <property type="entry name" value="PAS_fold"/>
</dbReference>
<dbReference type="InterPro" id="IPR001633">
    <property type="entry name" value="EAL_dom"/>
</dbReference>
<evidence type="ECO:0000313" key="7">
    <source>
        <dbReference type="EMBL" id="PRC91299.1"/>
    </source>
</evidence>
<dbReference type="InterPro" id="IPR043128">
    <property type="entry name" value="Rev_trsase/Diguanyl_cyclase"/>
</dbReference>
<dbReference type="Gene3D" id="3.20.20.450">
    <property type="entry name" value="EAL domain"/>
    <property type="match status" value="1"/>
</dbReference>
<feature type="domain" description="GGDEF" evidence="6">
    <location>
        <begin position="702"/>
        <end position="840"/>
    </location>
</feature>
<dbReference type="NCBIfam" id="TIGR00254">
    <property type="entry name" value="GGDEF"/>
    <property type="match status" value="1"/>
</dbReference>
<dbReference type="FunFam" id="3.20.20.450:FF:000001">
    <property type="entry name" value="Cyclic di-GMP phosphodiesterase yahA"/>
    <property type="match status" value="1"/>
</dbReference>
<dbReference type="SUPFAM" id="SSF55785">
    <property type="entry name" value="PYP-like sensor domain (PAS domain)"/>
    <property type="match status" value="3"/>
</dbReference>